<protein>
    <submittedName>
        <fullName evidence="2">Outer membrane protein assembly factor BamB, contains PQQ-like beta-propeller repeat</fullName>
    </submittedName>
</protein>
<dbReference type="InterPro" id="IPR002372">
    <property type="entry name" value="PQQ_rpt_dom"/>
</dbReference>
<dbReference type="PANTHER" id="PTHR34512:SF30">
    <property type="entry name" value="OUTER MEMBRANE PROTEIN ASSEMBLY FACTOR BAMB"/>
    <property type="match status" value="1"/>
</dbReference>
<dbReference type="SUPFAM" id="SSF50998">
    <property type="entry name" value="Quinoprotein alcohol dehydrogenase-like"/>
    <property type="match status" value="1"/>
</dbReference>
<dbReference type="PROSITE" id="PS51257">
    <property type="entry name" value="PROKAR_LIPOPROTEIN"/>
    <property type="match status" value="1"/>
</dbReference>
<dbReference type="SMART" id="SM00564">
    <property type="entry name" value="PQQ"/>
    <property type="match status" value="6"/>
</dbReference>
<evidence type="ECO:0000259" key="1">
    <source>
        <dbReference type="Pfam" id="PF13360"/>
    </source>
</evidence>
<name>A0A1M6E843_9RHOB</name>
<dbReference type="InterPro" id="IPR011047">
    <property type="entry name" value="Quinoprotein_ADH-like_sf"/>
</dbReference>
<dbReference type="PANTHER" id="PTHR34512">
    <property type="entry name" value="CELL SURFACE PROTEIN"/>
    <property type="match status" value="1"/>
</dbReference>
<dbReference type="AlphaFoldDB" id="A0A1M6E843"/>
<feature type="domain" description="Pyrrolo-quinoline quinone repeat" evidence="1">
    <location>
        <begin position="118"/>
        <end position="353"/>
    </location>
</feature>
<dbReference type="Proteomes" id="UP000183982">
    <property type="component" value="Unassembled WGS sequence"/>
</dbReference>
<reference evidence="3" key="1">
    <citation type="submission" date="2016-11" db="EMBL/GenBank/DDBJ databases">
        <authorList>
            <person name="Varghese N."/>
            <person name="Submissions S."/>
        </authorList>
    </citation>
    <scope>NUCLEOTIDE SEQUENCE [LARGE SCALE GENOMIC DNA]</scope>
    <source>
        <strain evidence="3">DSM 100564</strain>
    </source>
</reference>
<evidence type="ECO:0000313" key="3">
    <source>
        <dbReference type="Proteomes" id="UP000183982"/>
    </source>
</evidence>
<gene>
    <name evidence="2" type="ORF">SAMN05444000_103137</name>
</gene>
<dbReference type="InterPro" id="IPR018391">
    <property type="entry name" value="PQQ_b-propeller_rpt"/>
</dbReference>
<proteinExistence type="predicted"/>
<organism evidence="2 3">
    <name type="scientific">Shimia gijangensis</name>
    <dbReference type="NCBI Taxonomy" id="1470563"/>
    <lineage>
        <taxon>Bacteria</taxon>
        <taxon>Pseudomonadati</taxon>
        <taxon>Pseudomonadota</taxon>
        <taxon>Alphaproteobacteria</taxon>
        <taxon>Rhodobacterales</taxon>
        <taxon>Roseobacteraceae</taxon>
    </lineage>
</organism>
<dbReference type="Gene3D" id="2.130.10.10">
    <property type="entry name" value="YVTN repeat-like/Quinoprotein amine dehydrogenase"/>
    <property type="match status" value="1"/>
</dbReference>
<dbReference type="InterPro" id="IPR015943">
    <property type="entry name" value="WD40/YVTN_repeat-like_dom_sf"/>
</dbReference>
<sequence>MRTRNLVLALIGASILIGCAEKQVILPGKREELRGGEVTTANDLQNQTKSISLPGQSKNASWTHRPGSQMYRTSNAAFSAPATLMWSASIGKGSSRKQRITADPVVADGRVFTMDSEGNLSGFTTAGLQIWTRNLTPPRDKSTDAAGGGLAYNNGKLFVTTGFGRLEAVDPKTGKMIWEQRLEAIGSGTPTVYGNLVYLVSGDERGWAIDTETGKVAWQLNSVPSVTNVQSPSAPAVNDRLVVFPFGSGELQATFRRGGLRLWDAGVAGERLGRAVSKIGDISGDPVISGSTVYAANHSGRLVALDLETGERKWTAEEGALSPVWPVGNSVFLVSDRNKLVRLNASDGAHVWSVDLPLFVKDKPKKQASVYSHFGPILAGGRLIVASSDGLLRSFDPASGALLSSVEIPGGAASNPVVASGTLYVVGGKGELHAFR</sequence>
<keyword evidence="3" id="KW-1185">Reference proteome</keyword>
<dbReference type="EMBL" id="FQZQ01000003">
    <property type="protein sequence ID" value="SHI81583.1"/>
    <property type="molecule type" value="Genomic_DNA"/>
</dbReference>
<dbReference type="Pfam" id="PF13360">
    <property type="entry name" value="PQQ_2"/>
    <property type="match status" value="2"/>
</dbReference>
<evidence type="ECO:0000313" key="2">
    <source>
        <dbReference type="EMBL" id="SHI81583.1"/>
    </source>
</evidence>
<dbReference type="STRING" id="1470563.SAMN05444000_103137"/>
<dbReference type="RefSeq" id="WP_073249845.1">
    <property type="nucleotide sequence ID" value="NZ_FQZQ01000003.1"/>
</dbReference>
<feature type="domain" description="Pyrrolo-quinoline quinone repeat" evidence="1">
    <location>
        <begin position="376"/>
        <end position="435"/>
    </location>
</feature>
<accession>A0A1M6E843</accession>